<comment type="similarity">
    <text evidence="3">Belongs to the peptidase M1 family.</text>
</comment>
<feature type="region of interest" description="Disordered" evidence="12">
    <location>
        <begin position="19"/>
        <end position="43"/>
    </location>
</feature>
<evidence type="ECO:0000256" key="7">
    <source>
        <dbReference type="ARBA" id="ARBA00022670"/>
    </source>
</evidence>
<dbReference type="InterPro" id="IPR045357">
    <property type="entry name" value="Aminopeptidase_N-like_N"/>
</dbReference>
<dbReference type="GO" id="GO:0016285">
    <property type="term" value="F:alanyl aminopeptidase activity"/>
    <property type="evidence" value="ECO:0007669"/>
    <property type="project" value="UniProtKB-EC"/>
</dbReference>
<feature type="signal peptide" evidence="13">
    <location>
        <begin position="1"/>
        <end position="21"/>
    </location>
</feature>
<dbReference type="CDD" id="cd09603">
    <property type="entry name" value="M1_APN_like"/>
    <property type="match status" value="1"/>
</dbReference>
<evidence type="ECO:0000256" key="3">
    <source>
        <dbReference type="ARBA" id="ARBA00010136"/>
    </source>
</evidence>
<evidence type="ECO:0000256" key="6">
    <source>
        <dbReference type="ARBA" id="ARBA00022438"/>
    </source>
</evidence>
<dbReference type="PRINTS" id="PR00756">
    <property type="entry name" value="ALADIPTASE"/>
</dbReference>
<dbReference type="Proteomes" id="UP000197277">
    <property type="component" value="Unassembled WGS sequence"/>
</dbReference>
<evidence type="ECO:0000256" key="11">
    <source>
        <dbReference type="ARBA" id="ARBA00023049"/>
    </source>
</evidence>
<evidence type="ECO:0000256" key="12">
    <source>
        <dbReference type="SAM" id="MobiDB-lite"/>
    </source>
</evidence>
<dbReference type="InterPro" id="IPR050344">
    <property type="entry name" value="Peptidase_M1_aminopeptidases"/>
</dbReference>
<evidence type="ECO:0000256" key="1">
    <source>
        <dbReference type="ARBA" id="ARBA00000098"/>
    </source>
</evidence>
<feature type="chain" id="PRO_5012354260" description="Aminopeptidase N" evidence="13">
    <location>
        <begin position="22"/>
        <end position="870"/>
    </location>
</feature>
<dbReference type="OrthoDB" id="100605at2"/>
<dbReference type="SUPFAM" id="SSF55486">
    <property type="entry name" value="Metalloproteases ('zincins'), catalytic domain"/>
    <property type="match status" value="1"/>
</dbReference>
<dbReference type="GO" id="GO:0008270">
    <property type="term" value="F:zinc ion binding"/>
    <property type="evidence" value="ECO:0007669"/>
    <property type="project" value="InterPro"/>
</dbReference>
<dbReference type="Gene3D" id="1.10.390.10">
    <property type="entry name" value="Neutral Protease Domain 2"/>
    <property type="match status" value="1"/>
</dbReference>
<name>A0A246FQ43_9BACT</name>
<dbReference type="InterPro" id="IPR014782">
    <property type="entry name" value="Peptidase_M1_dom"/>
</dbReference>
<keyword evidence="13" id="KW-0732">Signal</keyword>
<keyword evidence="11" id="KW-0482">Metalloprotease</keyword>
<evidence type="ECO:0000313" key="17">
    <source>
        <dbReference type="Proteomes" id="UP000197277"/>
    </source>
</evidence>
<evidence type="ECO:0000256" key="2">
    <source>
        <dbReference type="ARBA" id="ARBA00001947"/>
    </source>
</evidence>
<dbReference type="InterPro" id="IPR001930">
    <property type="entry name" value="Peptidase_M1"/>
</dbReference>
<dbReference type="Pfam" id="PF17900">
    <property type="entry name" value="Peptidase_M1_N"/>
    <property type="match status" value="1"/>
</dbReference>
<dbReference type="PANTHER" id="PTHR11533">
    <property type="entry name" value="PROTEASE M1 ZINC METALLOPROTEASE"/>
    <property type="match status" value="1"/>
</dbReference>
<evidence type="ECO:0000259" key="14">
    <source>
        <dbReference type="Pfam" id="PF01433"/>
    </source>
</evidence>
<dbReference type="GO" id="GO:0070006">
    <property type="term" value="F:metalloaminopeptidase activity"/>
    <property type="evidence" value="ECO:0007669"/>
    <property type="project" value="TreeGrafter"/>
</dbReference>
<keyword evidence="8" id="KW-0479">Metal-binding</keyword>
<evidence type="ECO:0000313" key="16">
    <source>
        <dbReference type="EMBL" id="OWP64871.1"/>
    </source>
</evidence>
<dbReference type="SUPFAM" id="SSF48371">
    <property type="entry name" value="ARM repeat"/>
    <property type="match status" value="1"/>
</dbReference>
<evidence type="ECO:0000256" key="5">
    <source>
        <dbReference type="ARBA" id="ARBA00015611"/>
    </source>
</evidence>
<dbReference type="GO" id="GO:0005615">
    <property type="term" value="C:extracellular space"/>
    <property type="evidence" value="ECO:0007669"/>
    <property type="project" value="TreeGrafter"/>
</dbReference>
<dbReference type="Pfam" id="PF01433">
    <property type="entry name" value="Peptidase_M1"/>
    <property type="match status" value="1"/>
</dbReference>
<keyword evidence="7" id="KW-0645">Protease</keyword>
<comment type="cofactor">
    <cofactor evidence="2">
        <name>Zn(2+)</name>
        <dbReference type="ChEBI" id="CHEBI:29105"/>
    </cofactor>
</comment>
<dbReference type="GO" id="GO:0043171">
    <property type="term" value="P:peptide catabolic process"/>
    <property type="evidence" value="ECO:0007669"/>
    <property type="project" value="TreeGrafter"/>
</dbReference>
<evidence type="ECO:0000256" key="9">
    <source>
        <dbReference type="ARBA" id="ARBA00022801"/>
    </source>
</evidence>
<keyword evidence="6 16" id="KW-0031">Aminopeptidase</keyword>
<sequence>MKYPVLIALSLVLGASASANAQGGRGTTATNHAAQRKAPEKKAPEPAAFYTAAAAPVPNWLPNTNPLQPSATVLHDLVDTKLDVRFDWARQWLLGTATLTVRPHFYPQSQLVLDAKGFDVKSVELLSGSSKKGRDLKYSYDKKKLTIALDRTYQRTEQYQLRIQYVAKPNELPRGGSEAITDDKGLYFINPLGTEKGKPRQVWTQGETEGSSCWFPTIDRPNQRMTQEISLTVEGGQKTVSNGLLVSSRRNPDGTHTDTWKLSQPHAPYLAMLAVGNFAVVSDTWRGKPVDYYVDPAYQYTAKQVFGNTPEMLEFFSKKLGVDYPWEKYAQVAVHDFVSGAMENTTASTFQQQLVQFTARELADVSYAGFESVVAHELFHQWFGDYVTTESWSNLPLNESFADYSELLWAEHKYGPDAAALVQQTKLRNYLQEAQTKREPLIRYRYANREDMFDRHSYDKGGRVLHMLRSYVGDDAFFASLNRYLTQNKLSSSEIAKLRIAFEETTGEDLLWFFDQWFMQRGHPELRVSHSYENNAVVLRVQQVQDTLFQPVYRLPVAVAVWGGGGSSNQPTEHRLVITKADQTFRLPAGQRPALVKFDNEGILLADIDETQSTEELQFQLSHAQGYLQRVQAIEGLRSKSADLLVSSAFRNALTDPFWATRVAALEGLRRYRGAEGTAVRKDLQRAALSEKNNTVRATALNVLASFPNEDFNEAYNVALKDSSYLVVGAAVEALSKAPAAGTRAQVAALQSTRNPALLTALSNYYGLNGTLDDYPWFLQRSQDAPPEVLYVLLENFGKLMNRIPPVEREKGIQHLENLARTHPQLYVRLGAYKGLHELLTSMPTLKTTLQDIRNKEKDNDLKAMYSLVQ</sequence>
<dbReference type="EMBL" id="NIRR01000001">
    <property type="protein sequence ID" value="OWP64871.1"/>
    <property type="molecule type" value="Genomic_DNA"/>
</dbReference>
<reference evidence="16 17" key="1">
    <citation type="submission" date="2017-06" db="EMBL/GenBank/DDBJ databases">
        <title>Hymenobacter amundsenii sp. nov. isolated from regoliths in Antarctica.</title>
        <authorList>
            <person name="Sedlacek I."/>
            <person name="Kralova S."/>
            <person name="Pantucek R."/>
            <person name="Svec P."/>
            <person name="Holochova P."/>
            <person name="Stankova E."/>
            <person name="Vrbovska V."/>
            <person name="Busse H.-J."/>
        </authorList>
    </citation>
    <scope>NUCLEOTIDE SEQUENCE [LARGE SCALE GENOMIC DNA]</scope>
    <source>
        <strain evidence="16 17">CCM 8682</strain>
    </source>
</reference>
<comment type="caution">
    <text evidence="16">The sequence shown here is derived from an EMBL/GenBank/DDBJ whole genome shotgun (WGS) entry which is preliminary data.</text>
</comment>
<comment type="catalytic activity">
    <reaction evidence="1">
        <text>Release of an N-terminal amino acid, Xaa-|-Yaa- from a peptide, amide or arylamide. Xaa is preferably Ala, but may be most amino acids including Pro (slow action). When a terminal hydrophobic residue is followed by a prolyl residue, the two may be released as an intact Xaa-Pro dipeptide.</text>
        <dbReference type="EC" id="3.4.11.2"/>
    </reaction>
</comment>
<keyword evidence="10" id="KW-0862">Zinc</keyword>
<proteinExistence type="inferred from homology"/>
<organism evidence="16 17">
    <name type="scientific">Hymenobacter amundsenii</name>
    <dbReference type="NCBI Taxonomy" id="2006685"/>
    <lineage>
        <taxon>Bacteria</taxon>
        <taxon>Pseudomonadati</taxon>
        <taxon>Bacteroidota</taxon>
        <taxon>Cytophagia</taxon>
        <taxon>Cytophagales</taxon>
        <taxon>Hymenobacteraceae</taxon>
        <taxon>Hymenobacter</taxon>
    </lineage>
</organism>
<accession>A0A246FQ43</accession>
<dbReference type="GO" id="GO:0005737">
    <property type="term" value="C:cytoplasm"/>
    <property type="evidence" value="ECO:0007669"/>
    <property type="project" value="TreeGrafter"/>
</dbReference>
<feature type="domain" description="Peptidase M1 membrane alanine aminopeptidase" evidence="14">
    <location>
        <begin position="308"/>
        <end position="517"/>
    </location>
</feature>
<evidence type="ECO:0000256" key="13">
    <source>
        <dbReference type="SAM" id="SignalP"/>
    </source>
</evidence>
<keyword evidence="17" id="KW-1185">Reference proteome</keyword>
<dbReference type="InterPro" id="IPR016024">
    <property type="entry name" value="ARM-type_fold"/>
</dbReference>
<dbReference type="RefSeq" id="WP_088462482.1">
    <property type="nucleotide sequence ID" value="NZ_NIRR01000001.1"/>
</dbReference>
<keyword evidence="9" id="KW-0378">Hydrolase</keyword>
<feature type="domain" description="Aminopeptidase N-like N-terminal" evidence="15">
    <location>
        <begin position="81"/>
        <end position="270"/>
    </location>
</feature>
<dbReference type="GO" id="GO:0006508">
    <property type="term" value="P:proteolysis"/>
    <property type="evidence" value="ECO:0007669"/>
    <property type="project" value="UniProtKB-KW"/>
</dbReference>
<dbReference type="Gene3D" id="2.60.40.1730">
    <property type="entry name" value="tricorn interacting facor f3 domain"/>
    <property type="match status" value="1"/>
</dbReference>
<evidence type="ECO:0000256" key="4">
    <source>
        <dbReference type="ARBA" id="ARBA00012564"/>
    </source>
</evidence>
<dbReference type="GO" id="GO:0042277">
    <property type="term" value="F:peptide binding"/>
    <property type="evidence" value="ECO:0007669"/>
    <property type="project" value="TreeGrafter"/>
</dbReference>
<gene>
    <name evidence="16" type="ORF">CDA63_00485</name>
</gene>
<dbReference type="PANTHER" id="PTHR11533:SF174">
    <property type="entry name" value="PUROMYCIN-SENSITIVE AMINOPEPTIDASE-RELATED"/>
    <property type="match status" value="1"/>
</dbReference>
<protein>
    <recommendedName>
        <fullName evidence="5">Aminopeptidase N</fullName>
        <ecNumber evidence="4">3.4.11.2</ecNumber>
    </recommendedName>
</protein>
<dbReference type="Gene3D" id="1.25.10.10">
    <property type="entry name" value="Leucine-rich Repeat Variant"/>
    <property type="match status" value="1"/>
</dbReference>
<dbReference type="EC" id="3.4.11.2" evidence="4"/>
<evidence type="ECO:0000259" key="15">
    <source>
        <dbReference type="Pfam" id="PF17900"/>
    </source>
</evidence>
<dbReference type="AlphaFoldDB" id="A0A246FQ43"/>
<dbReference type="InterPro" id="IPR042097">
    <property type="entry name" value="Aminopeptidase_N-like_N_sf"/>
</dbReference>
<dbReference type="GO" id="GO:0016020">
    <property type="term" value="C:membrane"/>
    <property type="evidence" value="ECO:0007669"/>
    <property type="project" value="TreeGrafter"/>
</dbReference>
<dbReference type="InterPro" id="IPR011989">
    <property type="entry name" value="ARM-like"/>
</dbReference>
<evidence type="ECO:0000256" key="8">
    <source>
        <dbReference type="ARBA" id="ARBA00022723"/>
    </source>
</evidence>
<evidence type="ECO:0000256" key="10">
    <source>
        <dbReference type="ARBA" id="ARBA00022833"/>
    </source>
</evidence>
<dbReference type="SUPFAM" id="SSF63737">
    <property type="entry name" value="Leukotriene A4 hydrolase N-terminal domain"/>
    <property type="match status" value="1"/>
</dbReference>
<dbReference type="InterPro" id="IPR027268">
    <property type="entry name" value="Peptidase_M4/M1_CTD_sf"/>
</dbReference>